<keyword evidence="2" id="KW-1185">Reference proteome</keyword>
<proteinExistence type="predicted"/>
<comment type="caution">
    <text evidence="1">The sequence shown here is derived from an EMBL/GenBank/DDBJ whole genome shotgun (WGS) entry which is preliminary data.</text>
</comment>
<name>A0A835HJG5_9MAGN</name>
<gene>
    <name evidence="1" type="ORF">IFM89_012520</name>
</gene>
<dbReference type="Proteomes" id="UP000631114">
    <property type="component" value="Unassembled WGS sequence"/>
</dbReference>
<protein>
    <submittedName>
        <fullName evidence="1">Uncharacterized protein</fullName>
    </submittedName>
</protein>
<evidence type="ECO:0000313" key="1">
    <source>
        <dbReference type="EMBL" id="KAF9600781.1"/>
    </source>
</evidence>
<sequence length="75" mass="8639">MDISALQHENSAASLGMKKRQKVHWGYHFFAFSKPLYRNFLARHEGKMGKEIKHVGLYYVAELGYALMPIIELNG</sequence>
<accession>A0A835HJG5</accession>
<evidence type="ECO:0000313" key="2">
    <source>
        <dbReference type="Proteomes" id="UP000631114"/>
    </source>
</evidence>
<organism evidence="1 2">
    <name type="scientific">Coptis chinensis</name>
    <dbReference type="NCBI Taxonomy" id="261450"/>
    <lineage>
        <taxon>Eukaryota</taxon>
        <taxon>Viridiplantae</taxon>
        <taxon>Streptophyta</taxon>
        <taxon>Embryophyta</taxon>
        <taxon>Tracheophyta</taxon>
        <taxon>Spermatophyta</taxon>
        <taxon>Magnoliopsida</taxon>
        <taxon>Ranunculales</taxon>
        <taxon>Ranunculaceae</taxon>
        <taxon>Coptidoideae</taxon>
        <taxon>Coptis</taxon>
    </lineage>
</organism>
<reference evidence="1 2" key="1">
    <citation type="submission" date="2020-10" db="EMBL/GenBank/DDBJ databases">
        <title>The Coptis chinensis genome and diversification of protoberbering-type alkaloids.</title>
        <authorList>
            <person name="Wang B."/>
            <person name="Shu S."/>
            <person name="Song C."/>
            <person name="Liu Y."/>
        </authorList>
    </citation>
    <scope>NUCLEOTIDE SEQUENCE [LARGE SCALE GENOMIC DNA]</scope>
    <source>
        <strain evidence="1">HL-2020</strain>
        <tissue evidence="1">Leaf</tissue>
    </source>
</reference>
<dbReference type="AlphaFoldDB" id="A0A835HJG5"/>
<dbReference type="EMBL" id="JADFTS010000006">
    <property type="protein sequence ID" value="KAF9600781.1"/>
    <property type="molecule type" value="Genomic_DNA"/>
</dbReference>